<evidence type="ECO:0000256" key="1">
    <source>
        <dbReference type="SAM" id="MobiDB-lite"/>
    </source>
</evidence>
<name>A0A3N4HVP5_ASCIM</name>
<feature type="chain" id="PRO_5018325662" description="Secreted protein" evidence="2">
    <location>
        <begin position="24"/>
        <end position="77"/>
    </location>
</feature>
<sequence>MSAWRMICTFSVLFSAIRKPVMSTTKNHHSPKHQTSAIKTSNRASTNVRPEDLPQRRYPRALNQRGPYSASRGAIGI</sequence>
<feature type="compositionally biased region" description="Polar residues" evidence="1">
    <location>
        <begin position="33"/>
        <end position="48"/>
    </location>
</feature>
<organism evidence="3 4">
    <name type="scientific">Ascobolus immersus RN42</name>
    <dbReference type="NCBI Taxonomy" id="1160509"/>
    <lineage>
        <taxon>Eukaryota</taxon>
        <taxon>Fungi</taxon>
        <taxon>Dikarya</taxon>
        <taxon>Ascomycota</taxon>
        <taxon>Pezizomycotina</taxon>
        <taxon>Pezizomycetes</taxon>
        <taxon>Pezizales</taxon>
        <taxon>Ascobolaceae</taxon>
        <taxon>Ascobolus</taxon>
    </lineage>
</organism>
<evidence type="ECO:0000256" key="2">
    <source>
        <dbReference type="SAM" id="SignalP"/>
    </source>
</evidence>
<evidence type="ECO:0008006" key="5">
    <source>
        <dbReference type="Google" id="ProtNLM"/>
    </source>
</evidence>
<keyword evidence="2" id="KW-0732">Signal</keyword>
<protein>
    <recommendedName>
        <fullName evidence="5">Secreted protein</fullName>
    </recommendedName>
</protein>
<reference evidence="3 4" key="1">
    <citation type="journal article" date="2018" name="Nat. Ecol. Evol.">
        <title>Pezizomycetes genomes reveal the molecular basis of ectomycorrhizal truffle lifestyle.</title>
        <authorList>
            <person name="Murat C."/>
            <person name="Payen T."/>
            <person name="Noel B."/>
            <person name="Kuo A."/>
            <person name="Morin E."/>
            <person name="Chen J."/>
            <person name="Kohler A."/>
            <person name="Krizsan K."/>
            <person name="Balestrini R."/>
            <person name="Da Silva C."/>
            <person name="Montanini B."/>
            <person name="Hainaut M."/>
            <person name="Levati E."/>
            <person name="Barry K.W."/>
            <person name="Belfiori B."/>
            <person name="Cichocki N."/>
            <person name="Clum A."/>
            <person name="Dockter R.B."/>
            <person name="Fauchery L."/>
            <person name="Guy J."/>
            <person name="Iotti M."/>
            <person name="Le Tacon F."/>
            <person name="Lindquist E.A."/>
            <person name="Lipzen A."/>
            <person name="Malagnac F."/>
            <person name="Mello A."/>
            <person name="Molinier V."/>
            <person name="Miyauchi S."/>
            <person name="Poulain J."/>
            <person name="Riccioni C."/>
            <person name="Rubini A."/>
            <person name="Sitrit Y."/>
            <person name="Splivallo R."/>
            <person name="Traeger S."/>
            <person name="Wang M."/>
            <person name="Zifcakova L."/>
            <person name="Wipf D."/>
            <person name="Zambonelli A."/>
            <person name="Paolocci F."/>
            <person name="Nowrousian M."/>
            <person name="Ottonello S."/>
            <person name="Baldrian P."/>
            <person name="Spatafora J.W."/>
            <person name="Henrissat B."/>
            <person name="Nagy L.G."/>
            <person name="Aury J.M."/>
            <person name="Wincker P."/>
            <person name="Grigoriev I.V."/>
            <person name="Bonfante P."/>
            <person name="Martin F.M."/>
        </authorList>
    </citation>
    <scope>NUCLEOTIDE SEQUENCE [LARGE SCALE GENOMIC DNA]</scope>
    <source>
        <strain evidence="3 4">RN42</strain>
    </source>
</reference>
<keyword evidence="4" id="KW-1185">Reference proteome</keyword>
<feature type="region of interest" description="Disordered" evidence="1">
    <location>
        <begin position="23"/>
        <end position="77"/>
    </location>
</feature>
<gene>
    <name evidence="3" type="ORF">BJ508DRAFT_161959</name>
</gene>
<feature type="signal peptide" evidence="2">
    <location>
        <begin position="1"/>
        <end position="23"/>
    </location>
</feature>
<evidence type="ECO:0000313" key="3">
    <source>
        <dbReference type="EMBL" id="RPA77922.1"/>
    </source>
</evidence>
<evidence type="ECO:0000313" key="4">
    <source>
        <dbReference type="Proteomes" id="UP000275078"/>
    </source>
</evidence>
<dbReference type="AlphaFoldDB" id="A0A3N4HVP5"/>
<proteinExistence type="predicted"/>
<dbReference type="EMBL" id="ML119718">
    <property type="protein sequence ID" value="RPA77922.1"/>
    <property type="molecule type" value="Genomic_DNA"/>
</dbReference>
<dbReference type="Proteomes" id="UP000275078">
    <property type="component" value="Unassembled WGS sequence"/>
</dbReference>
<accession>A0A3N4HVP5</accession>